<sequence length="28" mass="3275">VLQVGGRWSRDRYESMDNVTDWALFGES</sequence>
<dbReference type="AlphaFoldDB" id="A0A383ETH7"/>
<feature type="non-terminal residue" evidence="1">
    <location>
        <position position="1"/>
    </location>
</feature>
<gene>
    <name evidence="1" type="ORF">METZ01_LOCUS512494</name>
</gene>
<dbReference type="EMBL" id="UINC01228360">
    <property type="protein sequence ID" value="SVE59640.1"/>
    <property type="molecule type" value="Genomic_DNA"/>
</dbReference>
<protein>
    <submittedName>
        <fullName evidence="1">Uncharacterized protein</fullName>
    </submittedName>
</protein>
<evidence type="ECO:0000313" key="1">
    <source>
        <dbReference type="EMBL" id="SVE59640.1"/>
    </source>
</evidence>
<name>A0A383ETH7_9ZZZZ</name>
<accession>A0A383ETH7</accession>
<reference evidence="1" key="1">
    <citation type="submission" date="2018-05" db="EMBL/GenBank/DDBJ databases">
        <authorList>
            <person name="Lanie J.A."/>
            <person name="Ng W.-L."/>
            <person name="Kazmierczak K.M."/>
            <person name="Andrzejewski T.M."/>
            <person name="Davidsen T.M."/>
            <person name="Wayne K.J."/>
            <person name="Tettelin H."/>
            <person name="Glass J.I."/>
            <person name="Rusch D."/>
            <person name="Podicherti R."/>
            <person name="Tsui H.-C.T."/>
            <person name="Winkler M.E."/>
        </authorList>
    </citation>
    <scope>NUCLEOTIDE SEQUENCE</scope>
</reference>
<organism evidence="1">
    <name type="scientific">marine metagenome</name>
    <dbReference type="NCBI Taxonomy" id="408172"/>
    <lineage>
        <taxon>unclassified sequences</taxon>
        <taxon>metagenomes</taxon>
        <taxon>ecological metagenomes</taxon>
    </lineage>
</organism>
<proteinExistence type="predicted"/>